<dbReference type="SUPFAM" id="SSF52540">
    <property type="entry name" value="P-loop containing nucleoside triphosphate hydrolases"/>
    <property type="match status" value="1"/>
</dbReference>
<proteinExistence type="predicted"/>
<evidence type="ECO:0000256" key="1">
    <source>
        <dbReference type="ARBA" id="ARBA00004370"/>
    </source>
</evidence>
<dbReference type="NCBIfam" id="TIGR00231">
    <property type="entry name" value="small_GTP"/>
    <property type="match status" value="1"/>
</dbReference>
<dbReference type="PROSITE" id="PS51421">
    <property type="entry name" value="RAS"/>
    <property type="match status" value="1"/>
</dbReference>
<keyword evidence="6" id="KW-1185">Reference proteome</keyword>
<dbReference type="GO" id="GO:0005525">
    <property type="term" value="F:GTP binding"/>
    <property type="evidence" value="ECO:0007669"/>
    <property type="project" value="UniProtKB-KW"/>
</dbReference>
<dbReference type="FunFam" id="3.40.50.300:FF:002060">
    <property type="entry name" value="Rho family GTPase"/>
    <property type="match status" value="1"/>
</dbReference>
<dbReference type="Proteomes" id="UP001186944">
    <property type="component" value="Unassembled WGS sequence"/>
</dbReference>
<dbReference type="SMART" id="SM00175">
    <property type="entry name" value="RAB"/>
    <property type="match status" value="1"/>
</dbReference>
<dbReference type="AlphaFoldDB" id="A0AA88XUB3"/>
<dbReference type="InterPro" id="IPR001806">
    <property type="entry name" value="Small_GTPase"/>
</dbReference>
<dbReference type="GO" id="GO:0016020">
    <property type="term" value="C:membrane"/>
    <property type="evidence" value="ECO:0007669"/>
    <property type="project" value="UniProtKB-SubCell"/>
</dbReference>
<keyword evidence="4" id="KW-0472">Membrane</keyword>
<evidence type="ECO:0000313" key="6">
    <source>
        <dbReference type="Proteomes" id="UP001186944"/>
    </source>
</evidence>
<dbReference type="PROSITE" id="PS51420">
    <property type="entry name" value="RHO"/>
    <property type="match status" value="1"/>
</dbReference>
<protein>
    <submittedName>
        <fullName evidence="5">Uncharacterized protein</fullName>
    </submittedName>
</protein>
<comment type="caution">
    <text evidence="5">The sequence shown here is derived from an EMBL/GenBank/DDBJ whole genome shotgun (WGS) entry which is preliminary data.</text>
</comment>
<dbReference type="GO" id="GO:0007264">
    <property type="term" value="P:small GTPase-mediated signal transduction"/>
    <property type="evidence" value="ECO:0007669"/>
    <property type="project" value="InterPro"/>
</dbReference>
<dbReference type="SMART" id="SM00173">
    <property type="entry name" value="RAS"/>
    <property type="match status" value="1"/>
</dbReference>
<dbReference type="PRINTS" id="PR00449">
    <property type="entry name" value="RASTRNSFRMNG"/>
</dbReference>
<evidence type="ECO:0000256" key="2">
    <source>
        <dbReference type="ARBA" id="ARBA00022741"/>
    </source>
</evidence>
<dbReference type="CDD" id="cd00157">
    <property type="entry name" value="Rho"/>
    <property type="match status" value="1"/>
</dbReference>
<dbReference type="PROSITE" id="PS51419">
    <property type="entry name" value="RAB"/>
    <property type="match status" value="1"/>
</dbReference>
<evidence type="ECO:0000256" key="4">
    <source>
        <dbReference type="ARBA" id="ARBA00023136"/>
    </source>
</evidence>
<dbReference type="InterPro" id="IPR027417">
    <property type="entry name" value="P-loop_NTPase"/>
</dbReference>
<accession>A0AA88XUB3</accession>
<dbReference type="EMBL" id="VSWD01000009">
    <property type="protein sequence ID" value="KAK3092566.1"/>
    <property type="molecule type" value="Genomic_DNA"/>
</dbReference>
<dbReference type="InterPro" id="IPR005225">
    <property type="entry name" value="Small_GTP-bd"/>
</dbReference>
<dbReference type="Pfam" id="PF00071">
    <property type="entry name" value="Ras"/>
    <property type="match status" value="1"/>
</dbReference>
<name>A0AA88XUB3_PINIB</name>
<dbReference type="PANTHER" id="PTHR24072">
    <property type="entry name" value="RHO FAMILY GTPASE"/>
    <property type="match status" value="1"/>
</dbReference>
<dbReference type="GO" id="GO:0003924">
    <property type="term" value="F:GTPase activity"/>
    <property type="evidence" value="ECO:0007669"/>
    <property type="project" value="InterPro"/>
</dbReference>
<dbReference type="InterPro" id="IPR003578">
    <property type="entry name" value="Small_GTPase_Rho"/>
</dbReference>
<comment type="subcellular location">
    <subcellularLocation>
        <location evidence="1">Membrane</location>
    </subcellularLocation>
</comment>
<organism evidence="5 6">
    <name type="scientific">Pinctada imbricata</name>
    <name type="common">Atlantic pearl-oyster</name>
    <name type="synonym">Pinctada martensii</name>
    <dbReference type="NCBI Taxonomy" id="66713"/>
    <lineage>
        <taxon>Eukaryota</taxon>
        <taxon>Metazoa</taxon>
        <taxon>Spiralia</taxon>
        <taxon>Lophotrochozoa</taxon>
        <taxon>Mollusca</taxon>
        <taxon>Bivalvia</taxon>
        <taxon>Autobranchia</taxon>
        <taxon>Pteriomorphia</taxon>
        <taxon>Pterioida</taxon>
        <taxon>Pterioidea</taxon>
        <taxon>Pteriidae</taxon>
        <taxon>Pinctada</taxon>
    </lineage>
</organism>
<gene>
    <name evidence="5" type="ORF">FSP39_004481</name>
</gene>
<sequence>MIHKGLSDTRALLKREVANAEKMKKKYTFWNKLSLKCVIVGDTGAGKSSLGQRLSTKTFKKEYSPTLFDNFSATVCADGIPYHLSLFDTAGKEDFNKVRVLSYINCDVFLVCFSISDMTSLENVVEFWVPELRYYLPKAPFVLVGTQLDSRFKTPDIQVTETTTVSTKIGMEVANKIGASGYVEISSLTGEGIDDLTKEIVQAAKKDWEAKHASKACCASCEIV</sequence>
<dbReference type="Gene3D" id="3.40.50.300">
    <property type="entry name" value="P-loop containing nucleotide triphosphate hydrolases"/>
    <property type="match status" value="1"/>
</dbReference>
<evidence type="ECO:0000256" key="3">
    <source>
        <dbReference type="ARBA" id="ARBA00023134"/>
    </source>
</evidence>
<reference evidence="5" key="1">
    <citation type="submission" date="2019-08" db="EMBL/GenBank/DDBJ databases">
        <title>The improved chromosome-level genome for the pearl oyster Pinctada fucata martensii using PacBio sequencing and Hi-C.</title>
        <authorList>
            <person name="Zheng Z."/>
        </authorList>
    </citation>
    <scope>NUCLEOTIDE SEQUENCE</scope>
    <source>
        <strain evidence="5">ZZ-2019</strain>
        <tissue evidence="5">Adductor muscle</tissue>
    </source>
</reference>
<evidence type="ECO:0000313" key="5">
    <source>
        <dbReference type="EMBL" id="KAK3092566.1"/>
    </source>
</evidence>
<keyword evidence="2" id="KW-0547">Nucleotide-binding</keyword>
<keyword evidence="3" id="KW-0342">GTP-binding</keyword>
<dbReference type="SMART" id="SM00174">
    <property type="entry name" value="RHO"/>
    <property type="match status" value="1"/>
</dbReference>